<gene>
    <name evidence="1" type="ordered locus">Fluta_3069</name>
</gene>
<dbReference type="STRING" id="755732.Fluta_3069"/>
<dbReference type="KEGG" id="fte:Fluta_3069"/>
<dbReference type="AlphaFoldDB" id="F2IJY6"/>
<dbReference type="PANTHER" id="PTHR43428">
    <property type="entry name" value="ARSENATE REDUCTASE"/>
    <property type="match status" value="1"/>
</dbReference>
<dbReference type="Proteomes" id="UP000007463">
    <property type="component" value="Chromosome"/>
</dbReference>
<dbReference type="SUPFAM" id="SSF52788">
    <property type="entry name" value="Phosphotyrosine protein phosphatases I"/>
    <property type="match status" value="1"/>
</dbReference>
<organism evidence="1 2">
    <name type="scientific">Fluviicola taffensis (strain DSM 16823 / NCIMB 13979 / RW262)</name>
    <dbReference type="NCBI Taxonomy" id="755732"/>
    <lineage>
        <taxon>Bacteria</taxon>
        <taxon>Pseudomonadati</taxon>
        <taxon>Bacteroidota</taxon>
        <taxon>Flavobacteriia</taxon>
        <taxon>Flavobacteriales</taxon>
        <taxon>Crocinitomicaceae</taxon>
        <taxon>Fluviicola</taxon>
    </lineage>
</organism>
<dbReference type="Gene3D" id="3.40.50.2300">
    <property type="match status" value="1"/>
</dbReference>
<keyword evidence="2" id="KW-1185">Reference proteome</keyword>
<dbReference type="RefSeq" id="WP_013687812.1">
    <property type="nucleotide sequence ID" value="NC_015321.1"/>
</dbReference>
<dbReference type="HOGENOM" id="CLU_093779_0_0_10"/>
<protein>
    <submittedName>
        <fullName evidence="1">Protein-tyrosine-phosphatase</fullName>
    </submittedName>
</protein>
<evidence type="ECO:0000313" key="2">
    <source>
        <dbReference type="Proteomes" id="UP000007463"/>
    </source>
</evidence>
<name>F2IJY6_FLUTR</name>
<dbReference type="PANTHER" id="PTHR43428:SF1">
    <property type="entry name" value="ARSENATE REDUCTASE"/>
    <property type="match status" value="1"/>
</dbReference>
<reference evidence="2" key="2">
    <citation type="submission" date="2011-02" db="EMBL/GenBank/DDBJ databases">
        <title>The complete genome of Fluviicola taffensis DSM 16823.</title>
        <authorList>
            <consortium name="US DOE Joint Genome Institute (JGI-PGF)"/>
            <person name="Lucas S."/>
            <person name="Copeland A."/>
            <person name="Lapidus A."/>
            <person name="Bruce D."/>
            <person name="Goodwin L."/>
            <person name="Pitluck S."/>
            <person name="Kyrpides N."/>
            <person name="Mavromatis K."/>
            <person name="Ivanova N."/>
            <person name="Mikhailova N."/>
            <person name="Pagani I."/>
            <person name="Chertkov O."/>
            <person name="Detter J.C."/>
            <person name="Han C."/>
            <person name="Tapia R."/>
            <person name="Land M."/>
            <person name="Hauser L."/>
            <person name="Markowitz V."/>
            <person name="Cheng J.-F."/>
            <person name="Hugenholtz P."/>
            <person name="Woyke T."/>
            <person name="Wu D."/>
            <person name="Tindall B."/>
            <person name="Pomrenke H.G."/>
            <person name="Brambilla E."/>
            <person name="Klenk H.-P."/>
            <person name="Eisen J.A."/>
        </authorList>
    </citation>
    <scope>NUCLEOTIDE SEQUENCE [LARGE SCALE GENOMIC DNA]</scope>
    <source>
        <strain evidence="2">DSM 16823 / RW262 / RW262</strain>
    </source>
</reference>
<proteinExistence type="predicted"/>
<accession>F2IJY6</accession>
<reference evidence="1 2" key="1">
    <citation type="journal article" date="2011" name="Stand. Genomic Sci.">
        <title>Complete genome sequence of the gliding freshwater bacterium Fluviicola taffensis type strain (RW262).</title>
        <authorList>
            <person name="Woyke T."/>
            <person name="Chertkov O."/>
            <person name="Lapidus A."/>
            <person name="Nolan M."/>
            <person name="Lucas S."/>
            <person name="Del Rio T.G."/>
            <person name="Tice H."/>
            <person name="Cheng J.F."/>
            <person name="Tapia R."/>
            <person name="Han C."/>
            <person name="Goodwin L."/>
            <person name="Pitluck S."/>
            <person name="Liolios K."/>
            <person name="Pagani I."/>
            <person name="Ivanova N."/>
            <person name="Huntemann M."/>
            <person name="Mavromatis K."/>
            <person name="Mikhailova N."/>
            <person name="Pati A."/>
            <person name="Chen A."/>
            <person name="Palaniappan K."/>
            <person name="Land M."/>
            <person name="Hauser L."/>
            <person name="Brambilla E.M."/>
            <person name="Rohde M."/>
            <person name="Mwirichia R."/>
            <person name="Sikorski J."/>
            <person name="Tindall B.J."/>
            <person name="Goker M."/>
            <person name="Bristow J."/>
            <person name="Eisen J.A."/>
            <person name="Markowitz V."/>
            <person name="Hugenholtz P."/>
            <person name="Klenk H.P."/>
            <person name="Kyrpides N.C."/>
        </authorList>
    </citation>
    <scope>NUCLEOTIDE SEQUENCE [LARGE SCALE GENOMIC DNA]</scope>
    <source>
        <strain evidence="2">DSM 16823 / RW262 / RW262</strain>
    </source>
</reference>
<sequence length="203" mass="23315">MYSKVRNYLDDLKNQFDSISVERKEILTKIANYIRSKKELGKSTDLVYICTHNSRRSHFGQVWAKAASDYYRIEDVNTFSGGTEVTSFNRNAIDALLRVGFEMKQMSDSENPVYHVFHDDGEPSICFSKVYDNPKNPSSEFAAIMTCSDAEENCPFIPGVELRIGTTYDDPKEFDNTPFQDQKYDERCKQIALETLYAFSLAN</sequence>
<dbReference type="eggNOG" id="COG0394">
    <property type="taxonomic scope" value="Bacteria"/>
</dbReference>
<evidence type="ECO:0000313" key="1">
    <source>
        <dbReference type="EMBL" id="AEA45045.1"/>
    </source>
</evidence>
<dbReference type="EMBL" id="CP002542">
    <property type="protein sequence ID" value="AEA45045.1"/>
    <property type="molecule type" value="Genomic_DNA"/>
</dbReference>
<dbReference type="OrthoDB" id="9793058at2"/>
<dbReference type="InterPro" id="IPR036196">
    <property type="entry name" value="Ptyr_pPase_sf"/>
</dbReference>